<dbReference type="Proteomes" id="UP000468995">
    <property type="component" value="Unassembled WGS sequence"/>
</dbReference>
<sequence>MCWRRISLFLDHSRGNIACARIPVGSGVCGTAVAEERILCINNVHSFNGHIVCDTASNSEIVLPVRINNTVVGALDIDSPAFSRFSSEDEL</sequence>
<dbReference type="Gene3D" id="3.30.450.40">
    <property type="match status" value="1"/>
</dbReference>
<dbReference type="EMBL" id="WNPO01000054">
    <property type="protein sequence ID" value="MUA43384.1"/>
    <property type="molecule type" value="Genomic_DNA"/>
</dbReference>
<dbReference type="SUPFAM" id="SSF55781">
    <property type="entry name" value="GAF domain-like"/>
    <property type="match status" value="1"/>
</dbReference>
<accession>A0A367T313</accession>
<dbReference type="InterPro" id="IPR003018">
    <property type="entry name" value="GAF"/>
</dbReference>
<dbReference type="PANTHER" id="PTHR21021">
    <property type="entry name" value="GAF/PUTATIVE CYTOSKELETAL PROTEIN"/>
    <property type="match status" value="1"/>
</dbReference>
<dbReference type="Proteomes" id="UP000254657">
    <property type="component" value="Unassembled WGS sequence"/>
</dbReference>
<dbReference type="EMBL" id="QRCF01000026">
    <property type="protein sequence ID" value="RDT87832.1"/>
    <property type="molecule type" value="Genomic_DNA"/>
</dbReference>
<dbReference type="EMBL" id="VINI01000028">
    <property type="protein sequence ID" value="MSS33949.1"/>
    <property type="molecule type" value="Genomic_DNA"/>
</dbReference>
<proteinExistence type="inferred from homology"/>
<reference evidence="6" key="1">
    <citation type="submission" date="2018-07" db="EMBL/GenBank/DDBJ databases">
        <title>Draft genome sequence of Klebsiella pneumoniae K293.</title>
        <authorList>
            <person name="He F."/>
        </authorList>
    </citation>
    <scope>NUCLEOTIDE SEQUENCE</scope>
    <source>
        <strain evidence="6">K293</strain>
    </source>
</reference>
<comment type="caution">
    <text evidence="5">The sequence shown here is derived from an EMBL/GenBank/DDBJ whole genome shotgun (WGS) entry which is preliminary data.</text>
</comment>
<dbReference type="InterPro" id="IPR051330">
    <property type="entry name" value="Phosphatase_reg/MetRdx"/>
</dbReference>
<dbReference type="AlphaFoldDB" id="A0A367T313"/>
<dbReference type="EMBL" id="WJVL01000036">
    <property type="protein sequence ID" value="MRJ99671.1"/>
    <property type="molecule type" value="Genomic_DNA"/>
</dbReference>
<dbReference type="Pfam" id="PF01590">
    <property type="entry name" value="GAF"/>
    <property type="match status" value="1"/>
</dbReference>
<reference evidence="4 8" key="2">
    <citation type="submission" date="2019-07" db="EMBL/GenBank/DDBJ databases">
        <title>Genome sequence of OXA-232-producing Klebsiella pneumoniae ST23 from septicemic neonate.</title>
        <authorList>
            <person name="Mukherjee S."/>
            <person name="Naha S."/>
            <person name="Bhadury P."/>
            <person name="Basu S."/>
        </authorList>
    </citation>
    <scope>NUCLEOTIDE SEQUENCE [LARGE SCALE GENOMIC DNA]</scope>
    <source>
        <strain evidence="4 8">EN5275</strain>
    </source>
</reference>
<gene>
    <name evidence="6" type="ORF">DW286_20610</name>
    <name evidence="4" type="ORF">FME62_24640</name>
    <name evidence="3" type="ORF">GJJ01_27565</name>
    <name evidence="5" type="ORF">GNF00_26475</name>
</gene>
<evidence type="ECO:0000256" key="1">
    <source>
        <dbReference type="ARBA" id="ARBA00038454"/>
    </source>
</evidence>
<evidence type="ECO:0000313" key="5">
    <source>
        <dbReference type="EMBL" id="MUA43384.1"/>
    </source>
</evidence>
<reference evidence="5 9" key="3">
    <citation type="submission" date="2019-11" db="EMBL/GenBank/DDBJ databases">
        <title>Emergence of a novel subclone of carbapenem-resistant Klebsiella pneumoniae ST11 with enhanced virulence and transmissibility: a molecular epidemiological, clinical, genomic study.</title>
        <authorList>
            <person name="Zhou K."/>
        </authorList>
    </citation>
    <scope>NUCLEOTIDE SEQUENCE [LARGE SCALE GENOMIC DNA]</scope>
    <source>
        <strain evidence="5 9">KP_38044</strain>
    </source>
</reference>
<evidence type="ECO:0000313" key="9">
    <source>
        <dbReference type="Proteomes" id="UP000485085"/>
    </source>
</evidence>
<evidence type="ECO:0000313" key="8">
    <source>
        <dbReference type="Proteomes" id="UP000468995"/>
    </source>
</evidence>
<protein>
    <submittedName>
        <fullName evidence="5">GAF domain-containing protein</fullName>
    </submittedName>
</protein>
<dbReference type="InterPro" id="IPR029016">
    <property type="entry name" value="GAF-like_dom_sf"/>
</dbReference>
<dbReference type="GO" id="GO:0005829">
    <property type="term" value="C:cytosol"/>
    <property type="evidence" value="ECO:0007669"/>
    <property type="project" value="TreeGrafter"/>
</dbReference>
<dbReference type="Proteomes" id="UP000485085">
    <property type="component" value="Unassembled WGS sequence"/>
</dbReference>
<dbReference type="Proteomes" id="UP000441029">
    <property type="component" value="Unassembled WGS sequence"/>
</dbReference>
<comment type="similarity">
    <text evidence="1">Belongs to the free Met sulfoxide reductase family.</text>
</comment>
<dbReference type="GO" id="GO:0033745">
    <property type="term" value="F:L-methionine-(R)-S-oxide reductase activity"/>
    <property type="evidence" value="ECO:0007669"/>
    <property type="project" value="TreeGrafter"/>
</dbReference>
<evidence type="ECO:0000259" key="2">
    <source>
        <dbReference type="Pfam" id="PF01590"/>
    </source>
</evidence>
<evidence type="ECO:0000313" key="4">
    <source>
        <dbReference type="EMBL" id="MSS33949.1"/>
    </source>
</evidence>
<name>A0A367T313_KLEPN</name>
<reference evidence="3 7" key="4">
    <citation type="submission" date="2019-11" db="EMBL/GenBank/DDBJ databases">
        <title>Molecular typing, antibiotic resistance determination and virulence profiling for 36 multidrug-resistant clinical Klebsiella pneumoniae isolates using second- and third-generation sequencing.</title>
        <authorList>
            <person name="Shelenkov A."/>
            <person name="Mikhaylova Y."/>
            <person name="Yanushevich Y."/>
            <person name="Samoilov A."/>
            <person name="Petrova L."/>
            <person name="Fomina V."/>
            <person name="Gusarov V."/>
            <person name="Zamyatin M."/>
            <person name="Shagin D."/>
        </authorList>
    </citation>
    <scope>NUCLEOTIDE SEQUENCE [LARGE SCALE GENOMIC DNA]</scope>
    <source>
        <strain evidence="3 7">CriePir226</strain>
    </source>
</reference>
<evidence type="ECO:0000313" key="7">
    <source>
        <dbReference type="Proteomes" id="UP000441029"/>
    </source>
</evidence>
<organism evidence="5 9">
    <name type="scientific">Klebsiella pneumoniae</name>
    <dbReference type="NCBI Taxonomy" id="573"/>
    <lineage>
        <taxon>Bacteria</taxon>
        <taxon>Pseudomonadati</taxon>
        <taxon>Pseudomonadota</taxon>
        <taxon>Gammaproteobacteria</taxon>
        <taxon>Enterobacterales</taxon>
        <taxon>Enterobacteriaceae</taxon>
        <taxon>Klebsiella/Raoultella group</taxon>
        <taxon>Klebsiella</taxon>
        <taxon>Klebsiella pneumoniae complex</taxon>
    </lineage>
</organism>
<dbReference type="RefSeq" id="WP_004213938.1">
    <property type="nucleotide sequence ID" value="NZ_CABWXG010000127.1"/>
</dbReference>
<evidence type="ECO:0000313" key="6">
    <source>
        <dbReference type="EMBL" id="RDT87832.1"/>
    </source>
</evidence>
<evidence type="ECO:0000313" key="3">
    <source>
        <dbReference type="EMBL" id="MRJ99671.1"/>
    </source>
</evidence>
<feature type="domain" description="GAF" evidence="2">
    <location>
        <begin position="16"/>
        <end position="89"/>
    </location>
</feature>
<dbReference type="PANTHER" id="PTHR21021:SF15">
    <property type="entry name" value="FREE METHIONINE-R-SULFOXIDE REDUCTASE"/>
    <property type="match status" value="1"/>
</dbReference>